<dbReference type="Proteomes" id="UP000683575">
    <property type="component" value="Chromosome"/>
</dbReference>
<name>A0A975T1R2_9ACTN</name>
<keyword evidence="2" id="KW-1185">Reference proteome</keyword>
<dbReference type="AlphaFoldDB" id="A0A975T1R2"/>
<dbReference type="KEGG" id="nps:KRR39_05670"/>
<dbReference type="RefSeq" id="WP_216941119.1">
    <property type="nucleotide sequence ID" value="NZ_CP077062.1"/>
</dbReference>
<sequence length="181" mass="18667">MVSTGSTSRVVPRAGRLTGCAQTYRADWFVSRLDRGEVILADGPPEVAEVLALGELAEEQSGGADRAAAHLAALAGTDFCLSAGGDLVCRTLDPASDPWRIGIEDPHDPSRLVATVPVRTGAGATSGTAHRGEHLVDGRTGLPRRATAAYARGPDAARWLGTRAGRTGVVVWSDGSTALVG</sequence>
<keyword evidence="1" id="KW-0808">Transferase</keyword>
<protein>
    <submittedName>
        <fullName evidence="1">FAD:protein FMN transferase</fullName>
    </submittedName>
</protein>
<accession>A0A975T1R2</accession>
<dbReference type="EMBL" id="CP077062">
    <property type="protein sequence ID" value="QWZ09273.1"/>
    <property type="molecule type" value="Genomic_DNA"/>
</dbReference>
<organism evidence="1 2">
    <name type="scientific">Nocardioides panacis</name>
    <dbReference type="NCBI Taxonomy" id="2849501"/>
    <lineage>
        <taxon>Bacteria</taxon>
        <taxon>Bacillati</taxon>
        <taxon>Actinomycetota</taxon>
        <taxon>Actinomycetes</taxon>
        <taxon>Propionibacteriales</taxon>
        <taxon>Nocardioidaceae</taxon>
        <taxon>Nocardioides</taxon>
    </lineage>
</organism>
<dbReference type="GO" id="GO:0016740">
    <property type="term" value="F:transferase activity"/>
    <property type="evidence" value="ECO:0007669"/>
    <property type="project" value="UniProtKB-KW"/>
</dbReference>
<dbReference type="Pfam" id="PF02424">
    <property type="entry name" value="ApbE"/>
    <property type="match status" value="1"/>
</dbReference>
<dbReference type="InterPro" id="IPR024932">
    <property type="entry name" value="ApbE"/>
</dbReference>
<proteinExistence type="predicted"/>
<evidence type="ECO:0000313" key="2">
    <source>
        <dbReference type="Proteomes" id="UP000683575"/>
    </source>
</evidence>
<gene>
    <name evidence="1" type="ORF">KRR39_05670</name>
</gene>
<evidence type="ECO:0000313" key="1">
    <source>
        <dbReference type="EMBL" id="QWZ09273.1"/>
    </source>
</evidence>
<reference evidence="1" key="1">
    <citation type="submission" date="2021-06" db="EMBL/GenBank/DDBJ databases">
        <title>Complete genome sequence of Nocardioides sp. G188.</title>
        <authorList>
            <person name="Im W.-T."/>
        </authorList>
    </citation>
    <scope>NUCLEOTIDE SEQUENCE</scope>
    <source>
        <strain evidence="1">G188</strain>
    </source>
</reference>